<gene>
    <name evidence="3" type="ORF">D5S18_00545</name>
</gene>
<evidence type="ECO:0000313" key="4">
    <source>
        <dbReference type="Proteomes" id="UP000266677"/>
    </source>
</evidence>
<dbReference type="EMBL" id="QZFU01000006">
    <property type="protein sequence ID" value="RJO79806.1"/>
    <property type="molecule type" value="Genomic_DNA"/>
</dbReference>
<keyword evidence="4" id="KW-1185">Reference proteome</keyword>
<reference evidence="3 4" key="1">
    <citation type="submission" date="2018-09" db="EMBL/GenBank/DDBJ databases">
        <title>YIM PH21274 draft genome.</title>
        <authorList>
            <person name="Miao C."/>
        </authorList>
    </citation>
    <scope>NUCLEOTIDE SEQUENCE [LARGE SCALE GENOMIC DNA]</scope>
    <source>
        <strain evidence="3 4">YIM PH 21724</strain>
    </source>
</reference>
<feature type="domain" description="Hemerythrin-like" evidence="2">
    <location>
        <begin position="20"/>
        <end position="145"/>
    </location>
</feature>
<feature type="compositionally biased region" description="Polar residues" evidence="1">
    <location>
        <begin position="166"/>
        <end position="176"/>
    </location>
</feature>
<protein>
    <submittedName>
        <fullName evidence="3">Hemerythrin domain-containing protein</fullName>
    </submittedName>
</protein>
<evidence type="ECO:0000256" key="1">
    <source>
        <dbReference type="SAM" id="MobiDB-lite"/>
    </source>
</evidence>
<name>A0A3A4KTU5_9NOCA</name>
<dbReference type="Pfam" id="PF01814">
    <property type="entry name" value="Hemerythrin"/>
    <property type="match status" value="1"/>
</dbReference>
<dbReference type="Proteomes" id="UP000266677">
    <property type="component" value="Unassembled WGS sequence"/>
</dbReference>
<comment type="caution">
    <text evidence="3">The sequence shown here is derived from an EMBL/GenBank/DDBJ whole genome shotgun (WGS) entry which is preliminary data.</text>
</comment>
<dbReference type="OrthoDB" id="8225825at2"/>
<sequence>MTQPTRTPGAADRARALGKELTAIHNWLRSELSRVATELDNYLTGGAPPTHLQAHCLAFCQALTDHHRSEDRTAFPALSRQFPELAPVLAGLSEDHQFISDILGRMRSLLTTVTPVNAQDVRSELAGLSAIVESHFQWEERRIATALDQLADQNRSSEELFGINPTEPTVRSNPGG</sequence>
<accession>A0A3A4KTU5</accession>
<feature type="region of interest" description="Disordered" evidence="1">
    <location>
        <begin position="156"/>
        <end position="176"/>
    </location>
</feature>
<dbReference type="Gene3D" id="1.20.120.520">
    <property type="entry name" value="nmb1532 protein domain like"/>
    <property type="match status" value="1"/>
</dbReference>
<dbReference type="InterPro" id="IPR012312">
    <property type="entry name" value="Hemerythrin-like"/>
</dbReference>
<dbReference type="RefSeq" id="WP_120036827.1">
    <property type="nucleotide sequence ID" value="NZ_QZFU01000006.1"/>
</dbReference>
<dbReference type="AlphaFoldDB" id="A0A3A4KTU5"/>
<proteinExistence type="predicted"/>
<evidence type="ECO:0000259" key="2">
    <source>
        <dbReference type="Pfam" id="PF01814"/>
    </source>
</evidence>
<organism evidence="3 4">
    <name type="scientific">Nocardia panacis</name>
    <dbReference type="NCBI Taxonomy" id="2340916"/>
    <lineage>
        <taxon>Bacteria</taxon>
        <taxon>Bacillati</taxon>
        <taxon>Actinomycetota</taxon>
        <taxon>Actinomycetes</taxon>
        <taxon>Mycobacteriales</taxon>
        <taxon>Nocardiaceae</taxon>
        <taxon>Nocardia</taxon>
    </lineage>
</organism>
<dbReference type="CDD" id="cd12108">
    <property type="entry name" value="Hr-like"/>
    <property type="match status" value="1"/>
</dbReference>
<evidence type="ECO:0000313" key="3">
    <source>
        <dbReference type="EMBL" id="RJO79806.1"/>
    </source>
</evidence>